<keyword evidence="1" id="KW-0472">Membrane</keyword>
<evidence type="ECO:0000313" key="3">
    <source>
        <dbReference type="Proteomes" id="UP000244338"/>
    </source>
</evidence>
<dbReference type="Proteomes" id="UP000244338">
    <property type="component" value="Unassembled WGS sequence"/>
</dbReference>
<dbReference type="InterPro" id="IPR020076">
    <property type="entry name" value="DUF2768"/>
</dbReference>
<proteinExistence type="predicted"/>
<reference evidence="3" key="1">
    <citation type="journal article" date="2018" name="Sci. Rep.">
        <title>Lignite coal burning seam in the remote Altai Mountains harbors a hydrogen-driven thermophilic microbial community.</title>
        <authorList>
            <person name="Kadnikov V.V."/>
            <person name="Mardanov A.V."/>
            <person name="Ivasenko D.A."/>
            <person name="Antsiferov D.V."/>
            <person name="Beletsky A.V."/>
            <person name="Karnachuk O.V."/>
            <person name="Ravin N.V."/>
        </authorList>
    </citation>
    <scope>NUCLEOTIDE SEQUENCE [LARGE SCALE GENOMIC DNA]</scope>
</reference>
<keyword evidence="1" id="KW-0812">Transmembrane</keyword>
<feature type="transmembrane region" description="Helical" evidence="1">
    <location>
        <begin position="6"/>
        <end position="25"/>
    </location>
</feature>
<protein>
    <submittedName>
        <fullName evidence="2">Uncharacterized protein</fullName>
    </submittedName>
</protein>
<comment type="caution">
    <text evidence="2">The sequence shown here is derived from an EMBL/GenBank/DDBJ whole genome shotgun (WGS) entry which is preliminary data.</text>
</comment>
<feature type="transmembrane region" description="Helical" evidence="1">
    <location>
        <begin position="32"/>
        <end position="52"/>
    </location>
</feature>
<gene>
    <name evidence="2" type="ORF">BSOLF_2865</name>
</gene>
<name>A0A2R6Y1P2_9BACL</name>
<dbReference type="Pfam" id="PF10966">
    <property type="entry name" value="DUF2768"/>
    <property type="match status" value="1"/>
</dbReference>
<keyword evidence="1" id="KW-1133">Transmembrane helix</keyword>
<dbReference type="EMBL" id="PEBX01000023">
    <property type="protein sequence ID" value="PTQ56597.1"/>
    <property type="molecule type" value="Genomic_DNA"/>
</dbReference>
<evidence type="ECO:0000256" key="1">
    <source>
        <dbReference type="SAM" id="Phobius"/>
    </source>
</evidence>
<dbReference type="AlphaFoldDB" id="A0A2R6Y1P2"/>
<sequence>MLDAVIAIFLLFLANLLITIARTKFKGVPRRLLSVSAFLLLIPAFLFAFRALF</sequence>
<evidence type="ECO:0000313" key="2">
    <source>
        <dbReference type="EMBL" id="PTQ56597.1"/>
    </source>
</evidence>
<accession>A0A2R6Y1P2</accession>
<organism evidence="2 3">
    <name type="scientific">Candidatus Carbonibacillus altaicus</name>
    <dbReference type="NCBI Taxonomy" id="2163959"/>
    <lineage>
        <taxon>Bacteria</taxon>
        <taxon>Bacillati</taxon>
        <taxon>Bacillota</taxon>
        <taxon>Bacilli</taxon>
        <taxon>Bacillales</taxon>
        <taxon>Candidatus Carbonibacillus</taxon>
    </lineage>
</organism>